<comment type="caution">
    <text evidence="2">The sequence shown here is derived from an EMBL/GenBank/DDBJ whole genome shotgun (WGS) entry which is preliminary data.</text>
</comment>
<feature type="compositionally biased region" description="Basic and acidic residues" evidence="1">
    <location>
        <begin position="82"/>
        <end position="96"/>
    </location>
</feature>
<evidence type="ECO:0000256" key="1">
    <source>
        <dbReference type="SAM" id="MobiDB-lite"/>
    </source>
</evidence>
<protein>
    <submittedName>
        <fullName evidence="2">Uncharacterized protein</fullName>
    </submittedName>
</protein>
<feature type="compositionally biased region" description="Polar residues" evidence="1">
    <location>
        <begin position="1"/>
        <end position="12"/>
    </location>
</feature>
<feature type="region of interest" description="Disordered" evidence="1">
    <location>
        <begin position="74"/>
        <end position="145"/>
    </location>
</feature>
<feature type="region of interest" description="Disordered" evidence="1">
    <location>
        <begin position="1"/>
        <end position="49"/>
    </location>
</feature>
<accession>A0A9N7UTI1</accession>
<dbReference type="EMBL" id="CADEAL010001855">
    <property type="protein sequence ID" value="CAB1436101.1"/>
    <property type="molecule type" value="Genomic_DNA"/>
</dbReference>
<dbReference type="Proteomes" id="UP001153269">
    <property type="component" value="Unassembled WGS sequence"/>
</dbReference>
<name>A0A9N7UTI1_PLEPL</name>
<proteinExistence type="predicted"/>
<gene>
    <name evidence="2" type="ORF">PLEPLA_LOCUS24116</name>
</gene>
<keyword evidence="3" id="KW-1185">Reference proteome</keyword>
<dbReference type="AlphaFoldDB" id="A0A9N7UTI1"/>
<sequence length="145" mass="15694">MAKKSATSSQGRQSRETPVTGAAWAVGSRVPVAPRNHAGPHQPQMRNGKIMVLVSVKRQDTQRLAECKRAVLSGRLSFASNRTDDKKGAHVLDDPPHSPSEPGAHEGNSRRDPECSGTTGVPHANDNTTKPHEARATRIRPPLTW</sequence>
<evidence type="ECO:0000313" key="3">
    <source>
        <dbReference type="Proteomes" id="UP001153269"/>
    </source>
</evidence>
<reference evidence="2" key="1">
    <citation type="submission" date="2020-03" db="EMBL/GenBank/DDBJ databases">
        <authorList>
            <person name="Weist P."/>
        </authorList>
    </citation>
    <scope>NUCLEOTIDE SEQUENCE</scope>
</reference>
<evidence type="ECO:0000313" key="2">
    <source>
        <dbReference type="EMBL" id="CAB1436101.1"/>
    </source>
</evidence>
<feature type="compositionally biased region" description="Basic and acidic residues" evidence="1">
    <location>
        <begin position="103"/>
        <end position="114"/>
    </location>
</feature>
<organism evidence="2 3">
    <name type="scientific">Pleuronectes platessa</name>
    <name type="common">European plaice</name>
    <dbReference type="NCBI Taxonomy" id="8262"/>
    <lineage>
        <taxon>Eukaryota</taxon>
        <taxon>Metazoa</taxon>
        <taxon>Chordata</taxon>
        <taxon>Craniata</taxon>
        <taxon>Vertebrata</taxon>
        <taxon>Euteleostomi</taxon>
        <taxon>Actinopterygii</taxon>
        <taxon>Neopterygii</taxon>
        <taxon>Teleostei</taxon>
        <taxon>Neoteleostei</taxon>
        <taxon>Acanthomorphata</taxon>
        <taxon>Carangaria</taxon>
        <taxon>Pleuronectiformes</taxon>
        <taxon>Pleuronectoidei</taxon>
        <taxon>Pleuronectidae</taxon>
        <taxon>Pleuronectes</taxon>
    </lineage>
</organism>